<gene>
    <name evidence="1" type="ORF">RFI_07061</name>
</gene>
<evidence type="ECO:0000313" key="1">
    <source>
        <dbReference type="EMBL" id="ETO30057.1"/>
    </source>
</evidence>
<dbReference type="Proteomes" id="UP000023152">
    <property type="component" value="Unassembled WGS sequence"/>
</dbReference>
<comment type="caution">
    <text evidence="1">The sequence shown here is derived from an EMBL/GenBank/DDBJ whole genome shotgun (WGS) entry which is preliminary data.</text>
</comment>
<protein>
    <submittedName>
        <fullName evidence="1">Uncharacterized protein</fullName>
    </submittedName>
</protein>
<sequence>MSYICFNIIVALKKGSRNFVRTLSRVTNDTCLLKKKLIKHYEKTITFHFLKIVVMEKTPHLKASLWVEKKKLEVTLTSFTFESLRKEVKEVLSTQKQNDLKYPIPDFKIYDKNNKIILNDDQVQHVFESQPVYLTVHFIHSFVYFIIYL</sequence>
<accession>X6NXQ5</accession>
<name>X6NXQ5_RETFI</name>
<dbReference type="EMBL" id="ASPP01005697">
    <property type="protein sequence ID" value="ETO30057.1"/>
    <property type="molecule type" value="Genomic_DNA"/>
</dbReference>
<proteinExistence type="predicted"/>
<organism evidence="1 2">
    <name type="scientific">Reticulomyxa filosa</name>
    <dbReference type="NCBI Taxonomy" id="46433"/>
    <lineage>
        <taxon>Eukaryota</taxon>
        <taxon>Sar</taxon>
        <taxon>Rhizaria</taxon>
        <taxon>Retaria</taxon>
        <taxon>Foraminifera</taxon>
        <taxon>Monothalamids</taxon>
        <taxon>Reticulomyxidae</taxon>
        <taxon>Reticulomyxa</taxon>
    </lineage>
</organism>
<dbReference type="AlphaFoldDB" id="X6NXQ5"/>
<evidence type="ECO:0000313" key="2">
    <source>
        <dbReference type="Proteomes" id="UP000023152"/>
    </source>
</evidence>
<reference evidence="1 2" key="1">
    <citation type="journal article" date="2013" name="Curr. Biol.">
        <title>The Genome of the Foraminiferan Reticulomyxa filosa.</title>
        <authorList>
            <person name="Glockner G."/>
            <person name="Hulsmann N."/>
            <person name="Schleicher M."/>
            <person name="Noegel A.A."/>
            <person name="Eichinger L."/>
            <person name="Gallinger C."/>
            <person name="Pawlowski J."/>
            <person name="Sierra R."/>
            <person name="Euteneuer U."/>
            <person name="Pillet L."/>
            <person name="Moustafa A."/>
            <person name="Platzer M."/>
            <person name="Groth M."/>
            <person name="Szafranski K."/>
            <person name="Schliwa M."/>
        </authorList>
    </citation>
    <scope>NUCLEOTIDE SEQUENCE [LARGE SCALE GENOMIC DNA]</scope>
</reference>
<keyword evidence="2" id="KW-1185">Reference proteome</keyword>